<dbReference type="NCBIfam" id="TIGR01844">
    <property type="entry name" value="type_I_sec_TolC"/>
    <property type="match status" value="1"/>
</dbReference>
<evidence type="ECO:0000256" key="2">
    <source>
        <dbReference type="ARBA" id="ARBA00007613"/>
    </source>
</evidence>
<dbReference type="AlphaFoldDB" id="A0A1G4S639"/>
<dbReference type="SUPFAM" id="SSF56954">
    <property type="entry name" value="Outer membrane efflux proteins (OEP)"/>
    <property type="match status" value="1"/>
</dbReference>
<dbReference type="STRING" id="260084.SAMN02927928_2403"/>
<keyword evidence="10" id="KW-1185">Reference proteome</keyword>
<evidence type="ECO:0000256" key="1">
    <source>
        <dbReference type="ARBA" id="ARBA00004442"/>
    </source>
</evidence>
<keyword evidence="5" id="KW-0812">Transmembrane</keyword>
<accession>A0A1G4S639</accession>
<dbReference type="GO" id="GO:0015562">
    <property type="term" value="F:efflux transmembrane transporter activity"/>
    <property type="evidence" value="ECO:0007669"/>
    <property type="project" value="InterPro"/>
</dbReference>
<dbReference type="InterPro" id="IPR003423">
    <property type="entry name" value="OMP_efflux"/>
</dbReference>
<reference evidence="10" key="1">
    <citation type="submission" date="2016-10" db="EMBL/GenBank/DDBJ databases">
        <authorList>
            <person name="Varghese N."/>
            <person name="Submissions S."/>
        </authorList>
    </citation>
    <scope>NUCLEOTIDE SEQUENCE [LARGE SCALE GENOMIC DNA]</scope>
    <source>
        <strain evidence="10">CGMCC 1.3431</strain>
    </source>
</reference>
<feature type="signal peptide" evidence="8">
    <location>
        <begin position="1"/>
        <end position="28"/>
    </location>
</feature>
<dbReference type="GO" id="GO:0009279">
    <property type="term" value="C:cell outer membrane"/>
    <property type="evidence" value="ECO:0007669"/>
    <property type="project" value="UniProtKB-SubCell"/>
</dbReference>
<sequence length="465" mass="48471">MTNSKFVTFGLAAAVSVLALTIGVSAQAESLNDAIAQAYAQNPTLLRSRAAQRATDETYVQTRSQLGPSLSASASATYNDLPGFTGDRSSTSAGLTANQTVFASGGIASSLKASRANVMAGQENLRSTESGVLLDVISVYTAVRRDQRALQISQDNYDILKQQLDQTQAQFDAGQLTRTDVAQSQARLSASAAALASAQAQLDSDRASYVAIVGQSPVALDAEPDLPGLPADFDAALAAAEKNNPDLQSAQYAADAAKAQVRAERSVFGPTIGLSASTGGTQPGLGVGDITDNDSSSATLRLSIPLFSAGLNGSRVRQATENYNAQLQVVETARRQVISSVSQAWSQMLAAKSAVASNQEQVKAAQIAADGVKVEQQVGLRTNIEVLNAQQELKSAQLALIEAERGQYVAGSQLLSVMGGLTAKAFVPDIQVYDPQEHFDDVKSKGWTPLEPVVHALDGLAAGGN</sequence>
<dbReference type="EMBL" id="FMTS01000003">
    <property type="protein sequence ID" value="SCW63819.1"/>
    <property type="molecule type" value="Genomic_DNA"/>
</dbReference>
<name>A0A1G4S639_9CAUL</name>
<dbReference type="Pfam" id="PF02321">
    <property type="entry name" value="OEP"/>
    <property type="match status" value="2"/>
</dbReference>
<keyword evidence="4" id="KW-1134">Transmembrane beta strand</keyword>
<evidence type="ECO:0000256" key="5">
    <source>
        <dbReference type="ARBA" id="ARBA00022692"/>
    </source>
</evidence>
<dbReference type="InterPro" id="IPR010130">
    <property type="entry name" value="T1SS_OMP_TolC"/>
</dbReference>
<dbReference type="PANTHER" id="PTHR30026:SF22">
    <property type="entry name" value="OUTER MEMBRANE EFFLUX PROTEIN"/>
    <property type="match status" value="1"/>
</dbReference>
<dbReference type="Proteomes" id="UP000199150">
    <property type="component" value="Unassembled WGS sequence"/>
</dbReference>
<proteinExistence type="inferred from homology"/>
<dbReference type="InterPro" id="IPR051906">
    <property type="entry name" value="TolC-like"/>
</dbReference>
<evidence type="ECO:0000256" key="8">
    <source>
        <dbReference type="SAM" id="SignalP"/>
    </source>
</evidence>
<dbReference type="GO" id="GO:0015288">
    <property type="term" value="F:porin activity"/>
    <property type="evidence" value="ECO:0007669"/>
    <property type="project" value="TreeGrafter"/>
</dbReference>
<protein>
    <submittedName>
        <fullName evidence="9">Outer membrane protein</fullName>
    </submittedName>
</protein>
<evidence type="ECO:0000256" key="7">
    <source>
        <dbReference type="ARBA" id="ARBA00023237"/>
    </source>
</evidence>
<keyword evidence="3" id="KW-0813">Transport</keyword>
<dbReference type="Gene3D" id="1.20.1600.10">
    <property type="entry name" value="Outer membrane efflux proteins (OEP)"/>
    <property type="match status" value="1"/>
</dbReference>
<dbReference type="PANTHER" id="PTHR30026">
    <property type="entry name" value="OUTER MEMBRANE PROTEIN TOLC"/>
    <property type="match status" value="1"/>
</dbReference>
<evidence type="ECO:0000256" key="4">
    <source>
        <dbReference type="ARBA" id="ARBA00022452"/>
    </source>
</evidence>
<feature type="chain" id="PRO_5011791969" evidence="8">
    <location>
        <begin position="29"/>
        <end position="465"/>
    </location>
</feature>
<keyword evidence="8" id="KW-0732">Signal</keyword>
<dbReference type="RefSeq" id="WP_090648334.1">
    <property type="nucleotide sequence ID" value="NZ_CBCRYE010000001.1"/>
</dbReference>
<gene>
    <name evidence="9" type="ORF">SAMN02927928_2403</name>
</gene>
<evidence type="ECO:0000313" key="10">
    <source>
        <dbReference type="Proteomes" id="UP000199150"/>
    </source>
</evidence>
<comment type="similarity">
    <text evidence="2">Belongs to the outer membrane factor (OMF) (TC 1.B.17) family.</text>
</comment>
<keyword evidence="6" id="KW-0472">Membrane</keyword>
<comment type="subcellular location">
    <subcellularLocation>
        <location evidence="1">Cell outer membrane</location>
    </subcellularLocation>
</comment>
<dbReference type="OrthoDB" id="9789368at2"/>
<evidence type="ECO:0000313" key="9">
    <source>
        <dbReference type="EMBL" id="SCW63819.1"/>
    </source>
</evidence>
<evidence type="ECO:0000256" key="3">
    <source>
        <dbReference type="ARBA" id="ARBA00022448"/>
    </source>
</evidence>
<dbReference type="GO" id="GO:1990281">
    <property type="term" value="C:efflux pump complex"/>
    <property type="evidence" value="ECO:0007669"/>
    <property type="project" value="TreeGrafter"/>
</dbReference>
<evidence type="ECO:0000256" key="6">
    <source>
        <dbReference type="ARBA" id="ARBA00023136"/>
    </source>
</evidence>
<organism evidence="9 10">
    <name type="scientific">Asticcacaulis taihuensis</name>
    <dbReference type="NCBI Taxonomy" id="260084"/>
    <lineage>
        <taxon>Bacteria</taxon>
        <taxon>Pseudomonadati</taxon>
        <taxon>Pseudomonadota</taxon>
        <taxon>Alphaproteobacteria</taxon>
        <taxon>Caulobacterales</taxon>
        <taxon>Caulobacteraceae</taxon>
        <taxon>Asticcacaulis</taxon>
    </lineage>
</organism>
<keyword evidence="7" id="KW-0998">Cell outer membrane</keyword>